<dbReference type="GO" id="GO:0016020">
    <property type="term" value="C:membrane"/>
    <property type="evidence" value="ECO:0007669"/>
    <property type="project" value="UniProtKB-SubCell"/>
</dbReference>
<dbReference type="Proteomes" id="UP000184112">
    <property type="component" value="Unassembled WGS sequence"/>
</dbReference>
<evidence type="ECO:0000313" key="8">
    <source>
        <dbReference type="EMBL" id="SHH67945.1"/>
    </source>
</evidence>
<reference evidence="8 9" key="1">
    <citation type="submission" date="2016-11" db="EMBL/GenBank/DDBJ databases">
        <authorList>
            <person name="Jaros S."/>
            <person name="Januszkiewicz K."/>
            <person name="Wedrychowicz H."/>
        </authorList>
    </citation>
    <scope>NUCLEOTIDE SEQUENCE [LARGE SCALE GENOMIC DNA]</scope>
    <source>
        <strain evidence="8 9">DSM 6792</strain>
    </source>
</reference>
<evidence type="ECO:0000259" key="7">
    <source>
        <dbReference type="Pfam" id="PF04932"/>
    </source>
</evidence>
<dbReference type="SUPFAM" id="SSF48452">
    <property type="entry name" value="TPR-like"/>
    <property type="match status" value="1"/>
</dbReference>
<organism evidence="8 9">
    <name type="scientific">Flavobacterium johnsoniae</name>
    <name type="common">Cytophaga johnsonae</name>
    <dbReference type="NCBI Taxonomy" id="986"/>
    <lineage>
        <taxon>Bacteria</taxon>
        <taxon>Pseudomonadati</taxon>
        <taxon>Bacteroidota</taxon>
        <taxon>Flavobacteriia</taxon>
        <taxon>Flavobacteriales</taxon>
        <taxon>Flavobacteriaceae</taxon>
        <taxon>Flavobacterium</taxon>
    </lineage>
</organism>
<keyword evidence="4 6" id="KW-0472">Membrane</keyword>
<evidence type="ECO:0000256" key="3">
    <source>
        <dbReference type="ARBA" id="ARBA00022989"/>
    </source>
</evidence>
<dbReference type="InterPro" id="IPR011990">
    <property type="entry name" value="TPR-like_helical_dom_sf"/>
</dbReference>
<keyword evidence="8" id="KW-0436">Ligase</keyword>
<dbReference type="Gene3D" id="1.25.40.10">
    <property type="entry name" value="Tetratricopeptide repeat domain"/>
    <property type="match status" value="2"/>
</dbReference>
<feature type="repeat" description="TPR" evidence="5">
    <location>
        <begin position="661"/>
        <end position="694"/>
    </location>
</feature>
<dbReference type="PROSITE" id="PS50005">
    <property type="entry name" value="TPR"/>
    <property type="match status" value="2"/>
</dbReference>
<accession>A0A1M5UY80</accession>
<gene>
    <name evidence="8" type="ORF">SAMN05444388_11540</name>
</gene>
<feature type="transmembrane region" description="Helical" evidence="6">
    <location>
        <begin position="52"/>
        <end position="71"/>
    </location>
</feature>
<keyword evidence="5" id="KW-0802">TPR repeat</keyword>
<dbReference type="SMART" id="SM00028">
    <property type="entry name" value="TPR"/>
    <property type="match status" value="4"/>
</dbReference>
<dbReference type="InterPro" id="IPR007016">
    <property type="entry name" value="O-antigen_ligase-rel_domated"/>
</dbReference>
<dbReference type="Pfam" id="PF04932">
    <property type="entry name" value="Wzy_C"/>
    <property type="match status" value="1"/>
</dbReference>
<dbReference type="InterPro" id="IPR051533">
    <property type="entry name" value="WaaL-like"/>
</dbReference>
<feature type="transmembrane region" description="Helical" evidence="6">
    <location>
        <begin position="258"/>
        <end position="276"/>
    </location>
</feature>
<dbReference type="AlphaFoldDB" id="A0A1M5UY80"/>
<dbReference type="Pfam" id="PF13181">
    <property type="entry name" value="TPR_8"/>
    <property type="match status" value="1"/>
</dbReference>
<evidence type="ECO:0000256" key="6">
    <source>
        <dbReference type="SAM" id="Phobius"/>
    </source>
</evidence>
<feature type="transmembrane region" description="Helical" evidence="6">
    <location>
        <begin position="230"/>
        <end position="246"/>
    </location>
</feature>
<dbReference type="PANTHER" id="PTHR37422">
    <property type="entry name" value="TEICHURONIC ACID BIOSYNTHESIS PROTEIN TUAE"/>
    <property type="match status" value="1"/>
</dbReference>
<dbReference type="GO" id="GO:0016874">
    <property type="term" value="F:ligase activity"/>
    <property type="evidence" value="ECO:0007669"/>
    <property type="project" value="UniProtKB-KW"/>
</dbReference>
<feature type="transmembrane region" description="Helical" evidence="6">
    <location>
        <begin position="363"/>
        <end position="382"/>
    </location>
</feature>
<evidence type="ECO:0000256" key="4">
    <source>
        <dbReference type="ARBA" id="ARBA00023136"/>
    </source>
</evidence>
<feature type="transmembrane region" description="Helical" evidence="6">
    <location>
        <begin position="83"/>
        <end position="102"/>
    </location>
</feature>
<proteinExistence type="predicted"/>
<feature type="transmembrane region" description="Helical" evidence="6">
    <location>
        <begin position="449"/>
        <end position="472"/>
    </location>
</feature>
<feature type="repeat" description="TPR" evidence="5">
    <location>
        <begin position="514"/>
        <end position="547"/>
    </location>
</feature>
<dbReference type="RefSeq" id="WP_073411142.1">
    <property type="nucleotide sequence ID" value="NZ_FQWH01000015.1"/>
</dbReference>
<feature type="transmembrane region" description="Helical" evidence="6">
    <location>
        <begin position="420"/>
        <end position="437"/>
    </location>
</feature>
<evidence type="ECO:0000313" key="9">
    <source>
        <dbReference type="Proteomes" id="UP000184112"/>
    </source>
</evidence>
<feature type="transmembrane region" description="Helical" evidence="6">
    <location>
        <begin position="108"/>
        <end position="129"/>
    </location>
</feature>
<feature type="transmembrane region" description="Helical" evidence="6">
    <location>
        <begin position="394"/>
        <end position="414"/>
    </location>
</feature>
<comment type="subcellular location">
    <subcellularLocation>
        <location evidence="1">Membrane</location>
        <topology evidence="1">Multi-pass membrane protein</topology>
    </subcellularLocation>
</comment>
<dbReference type="EMBL" id="FQWH01000015">
    <property type="protein sequence ID" value="SHH67945.1"/>
    <property type="molecule type" value="Genomic_DNA"/>
</dbReference>
<sequence>MSTAKIDQIINEMKEKKKISNFVTISFIALLLIIDFLPYFKSLEIINPQFLYLSVINLILGIYFYFNTNVLSNTAFSLLKRSYVFRLYLAFILLCGISLFSAKNSSLVFTKFTEIAIVFCLFINLTILLKDKLGLLYKIVLIIGISAFFQSLQQLQNFLIIPKNTSIMDLLWGMKGNTGNINILAASLTIKIPFLLLGITHFNSYKKIFFTVNLFSVVSVIFLTGARTPLINLFLIFFIYIVYLLKENTFSKPGFIKIIYLIVPVLCAVLYTNSIFEKSKDNNRYVALENRIERINADDNSSKARLTFWGNAFEMIKKKPILGIGLGNYQIESIPYEKTTSYDLIVSLHAHNDFIEISTETGIINGLIYLSIFILIFSINLKNVLKSNDSHTRLTALLTLMLVIVYGIDSFFNFPMYRPTMSIFFSLILAFTILNNLKDKDLEQTSNKTIKIIAVILIVVSLITSYSAFLIYRASNLEYLIVTDNINVNTKGVLNGDEVMRRMPAYPNVFNTTESFYEYAGIYYIREKNYNMALKCFSRASKINPYLGRIDFYKHVISNEKGNIDSAYIYVKKAFYRYPVNYGIYSISAAMAARMKDTTEILKEHALFSKYRNHPEELNLTLSNLQTAGYNYKSQLNFINKGLIKSPQDSTLLKKRKDLLVTDYLVKGQSFESQSKLNKALEYYEKALKTDPNSPYPLQNIGFYYYKVGQDKKAISYLLNALKYPGLYDGKTEFFIGICYLREQDKANACKYFNIAKNKKYSQVNQSILQSCK</sequence>
<name>A0A1M5UY80_FLAJO</name>
<feature type="domain" description="O-antigen ligase-related" evidence="7">
    <location>
        <begin position="215"/>
        <end position="369"/>
    </location>
</feature>
<keyword evidence="2 6" id="KW-0812">Transmembrane</keyword>
<feature type="transmembrane region" description="Helical" evidence="6">
    <location>
        <begin position="181"/>
        <end position="199"/>
    </location>
</feature>
<protein>
    <submittedName>
        <fullName evidence="8">O-antigen ligase</fullName>
    </submittedName>
</protein>
<dbReference type="InterPro" id="IPR019734">
    <property type="entry name" value="TPR_rpt"/>
</dbReference>
<feature type="transmembrane region" description="Helical" evidence="6">
    <location>
        <begin position="21"/>
        <end position="40"/>
    </location>
</feature>
<evidence type="ECO:0000256" key="5">
    <source>
        <dbReference type="PROSITE-ProRule" id="PRU00339"/>
    </source>
</evidence>
<dbReference type="PANTHER" id="PTHR37422:SF17">
    <property type="entry name" value="O-ANTIGEN LIGASE"/>
    <property type="match status" value="1"/>
</dbReference>
<keyword evidence="3 6" id="KW-1133">Transmembrane helix</keyword>
<evidence type="ECO:0000256" key="2">
    <source>
        <dbReference type="ARBA" id="ARBA00022692"/>
    </source>
</evidence>
<evidence type="ECO:0000256" key="1">
    <source>
        <dbReference type="ARBA" id="ARBA00004141"/>
    </source>
</evidence>